<dbReference type="CDD" id="cd00806">
    <property type="entry name" value="TrpRS_core"/>
    <property type="match status" value="1"/>
</dbReference>
<proteinExistence type="inferred from homology"/>
<keyword evidence="7 9" id="KW-0030">Aminoacyl-tRNA synthetase</keyword>
<dbReference type="RefSeq" id="WP_127695310.1">
    <property type="nucleotide sequence ID" value="NZ_SACQ01000008.1"/>
</dbReference>
<dbReference type="NCBIfam" id="NF009207">
    <property type="entry name" value="PRK12556.1"/>
    <property type="match status" value="1"/>
</dbReference>
<dbReference type="InterPro" id="IPR050203">
    <property type="entry name" value="Trp-tRNA_synthetase"/>
</dbReference>
<dbReference type="PANTHER" id="PTHR43766:SF1">
    <property type="entry name" value="TRYPTOPHAN--TRNA LIGASE, MITOCHONDRIAL"/>
    <property type="match status" value="1"/>
</dbReference>
<gene>
    <name evidence="9" type="primary">trpS</name>
    <name evidence="12" type="ORF">EOE65_15305</name>
</gene>
<evidence type="ECO:0000256" key="5">
    <source>
        <dbReference type="ARBA" id="ARBA00022840"/>
    </source>
</evidence>
<dbReference type="GO" id="GO:0006436">
    <property type="term" value="P:tryptophanyl-tRNA aminoacylation"/>
    <property type="evidence" value="ECO:0007669"/>
    <property type="project" value="UniProtKB-UniRule"/>
</dbReference>
<dbReference type="PRINTS" id="PR01039">
    <property type="entry name" value="TRNASYNTHTRP"/>
</dbReference>
<evidence type="ECO:0000256" key="10">
    <source>
        <dbReference type="RuleBase" id="RU363036"/>
    </source>
</evidence>
<dbReference type="EC" id="6.1.1.2" evidence="9"/>
<keyword evidence="6 9" id="KW-0648">Protein biosynthesis</keyword>
<evidence type="ECO:0000256" key="3">
    <source>
        <dbReference type="ARBA" id="ARBA00022598"/>
    </source>
</evidence>
<accession>A0A437Q4U1</accession>
<comment type="subunit">
    <text evidence="9">Homodimer.</text>
</comment>
<dbReference type="EMBL" id="SACQ01000008">
    <property type="protein sequence ID" value="RVU29537.1"/>
    <property type="molecule type" value="Genomic_DNA"/>
</dbReference>
<evidence type="ECO:0000313" key="13">
    <source>
        <dbReference type="Proteomes" id="UP000282818"/>
    </source>
</evidence>
<dbReference type="PANTHER" id="PTHR43766">
    <property type="entry name" value="TRYPTOPHAN--TRNA LIGASE, MITOCHONDRIAL"/>
    <property type="match status" value="1"/>
</dbReference>
<dbReference type="Gene3D" id="1.10.240.10">
    <property type="entry name" value="Tyrosyl-Transfer RNA Synthetase"/>
    <property type="match status" value="1"/>
</dbReference>
<dbReference type="InterPro" id="IPR024109">
    <property type="entry name" value="Trp-tRNA-ligase_bac-type"/>
</dbReference>
<dbReference type="Proteomes" id="UP000282818">
    <property type="component" value="Unassembled WGS sequence"/>
</dbReference>
<evidence type="ECO:0000256" key="2">
    <source>
        <dbReference type="ARBA" id="ARBA00022490"/>
    </source>
</evidence>
<sequence length="427" mass="47894">MSKKTVLTGITTTGTPHIGNYLGAIKPAIQASEDESYDSFFFLADYHALIKCHDPERVARSSQEIAATWLALGLDTDKATFYRQSDIPEIPELTWILTCMTSKGLMNRAHAYKASVDANRDAGKQDLDDGVTMGLFSYPILMSADILMFNADIIPVGKDQVQHIEMARDVAGRFNHTYQNLFKLPEAQVDEETQLIPGLDGRKMSKSYDNTIPLFCSSEELRKLINQIVTDTRAPGEPKDPDNSTLFRLYSCFANEADAAAMRQRYLEGIAWGDAKRELFEFLDSQLSAPRARYHELMGDLGEVEAVLQKGAEKARARSMPLLDQVRVAAGIRPLNYVPAQQAEQVQEKKEKSAEEIARAEEGRRRAILMQLKRYFDRVEAADDKAAEAVAILEEKAAEVATLKKKAKQKAENELELLTEEFAQYTR</sequence>
<feature type="coiled-coil region" evidence="11">
    <location>
        <begin position="390"/>
        <end position="421"/>
    </location>
</feature>
<feature type="binding site" evidence="9">
    <location>
        <begin position="203"/>
        <end position="207"/>
    </location>
    <ligand>
        <name>ATP</name>
        <dbReference type="ChEBI" id="CHEBI:30616"/>
    </ligand>
</feature>
<dbReference type="InterPro" id="IPR002306">
    <property type="entry name" value="Trp-tRNA-ligase"/>
</dbReference>
<feature type="binding site" evidence="9">
    <location>
        <begin position="11"/>
        <end position="13"/>
    </location>
    <ligand>
        <name>ATP</name>
        <dbReference type="ChEBI" id="CHEBI:30616"/>
    </ligand>
</feature>
<keyword evidence="2 9" id="KW-0963">Cytoplasm</keyword>
<keyword evidence="5 9" id="KW-0067">ATP-binding</keyword>
<evidence type="ECO:0000256" key="4">
    <source>
        <dbReference type="ARBA" id="ARBA00022741"/>
    </source>
</evidence>
<evidence type="ECO:0000256" key="9">
    <source>
        <dbReference type="HAMAP-Rule" id="MF_00140"/>
    </source>
</evidence>
<comment type="function">
    <text evidence="9">Catalyzes the attachment of tryptophan to tRNA(Trp).</text>
</comment>
<evidence type="ECO:0000256" key="8">
    <source>
        <dbReference type="ARBA" id="ARBA00049929"/>
    </source>
</evidence>
<dbReference type="GO" id="GO:0005829">
    <property type="term" value="C:cytosol"/>
    <property type="evidence" value="ECO:0007669"/>
    <property type="project" value="TreeGrafter"/>
</dbReference>
<dbReference type="GO" id="GO:0005524">
    <property type="term" value="F:ATP binding"/>
    <property type="evidence" value="ECO:0007669"/>
    <property type="project" value="UniProtKB-UniRule"/>
</dbReference>
<comment type="catalytic activity">
    <reaction evidence="8 9">
        <text>tRNA(Trp) + L-tryptophan + ATP = L-tryptophyl-tRNA(Trp) + AMP + diphosphate + H(+)</text>
        <dbReference type="Rhea" id="RHEA:24080"/>
        <dbReference type="Rhea" id="RHEA-COMP:9671"/>
        <dbReference type="Rhea" id="RHEA-COMP:9705"/>
        <dbReference type="ChEBI" id="CHEBI:15378"/>
        <dbReference type="ChEBI" id="CHEBI:30616"/>
        <dbReference type="ChEBI" id="CHEBI:33019"/>
        <dbReference type="ChEBI" id="CHEBI:57912"/>
        <dbReference type="ChEBI" id="CHEBI:78442"/>
        <dbReference type="ChEBI" id="CHEBI:78535"/>
        <dbReference type="ChEBI" id="CHEBI:456215"/>
        <dbReference type="EC" id="6.1.1.2"/>
    </reaction>
</comment>
<evidence type="ECO:0000256" key="1">
    <source>
        <dbReference type="ARBA" id="ARBA00005594"/>
    </source>
</evidence>
<dbReference type="GO" id="GO:0004830">
    <property type="term" value="F:tryptophan-tRNA ligase activity"/>
    <property type="evidence" value="ECO:0007669"/>
    <property type="project" value="UniProtKB-UniRule"/>
</dbReference>
<keyword evidence="3 9" id="KW-0436">Ligase</keyword>
<dbReference type="InterPro" id="IPR014729">
    <property type="entry name" value="Rossmann-like_a/b/a_fold"/>
</dbReference>
<comment type="subcellular location">
    <subcellularLocation>
        <location evidence="9">Cytoplasm</location>
    </subcellularLocation>
</comment>
<dbReference type="AlphaFoldDB" id="A0A437Q4U1"/>
<dbReference type="FunFam" id="3.40.50.620:FF:000144">
    <property type="entry name" value="Tryptophan--tRNA ligase"/>
    <property type="match status" value="1"/>
</dbReference>
<keyword evidence="13" id="KW-1185">Reference proteome</keyword>
<feature type="binding site" evidence="9">
    <location>
        <position position="196"/>
    </location>
    <ligand>
        <name>ATP</name>
        <dbReference type="ChEBI" id="CHEBI:30616"/>
    </ligand>
</feature>
<comment type="caution">
    <text evidence="12">The sequence shown here is derived from an EMBL/GenBank/DDBJ whole genome shotgun (WGS) entry which is preliminary data.</text>
</comment>
<dbReference type="InterPro" id="IPR002305">
    <property type="entry name" value="aa-tRNA-synth_Ic"/>
</dbReference>
<dbReference type="HAMAP" id="MF_00140_B">
    <property type="entry name" value="Trp_tRNA_synth_B"/>
    <property type="match status" value="1"/>
</dbReference>
<dbReference type="FunFam" id="1.10.240.10:FF:000005">
    <property type="entry name" value="Tryptophan--tRNA ligase"/>
    <property type="match status" value="1"/>
</dbReference>
<name>A0A437Q4U1_9GAMM</name>
<keyword evidence="11" id="KW-0175">Coiled coil</keyword>
<dbReference type="NCBIfam" id="TIGR00233">
    <property type="entry name" value="trpS"/>
    <property type="match status" value="1"/>
</dbReference>
<evidence type="ECO:0000256" key="6">
    <source>
        <dbReference type="ARBA" id="ARBA00022917"/>
    </source>
</evidence>
<comment type="similarity">
    <text evidence="1 9 10">Belongs to the class-I aminoacyl-tRNA synthetase family.</text>
</comment>
<protein>
    <recommendedName>
        <fullName evidence="9">Tryptophan--tRNA ligase</fullName>
        <ecNumber evidence="9">6.1.1.2</ecNumber>
    </recommendedName>
    <alternativeName>
        <fullName evidence="9">Tryptophanyl-tRNA synthetase</fullName>
        <shortName evidence="9">TrpRS</shortName>
    </alternativeName>
</protein>
<feature type="short sequence motif" description="'HIGH' region" evidence="9">
    <location>
        <begin position="12"/>
        <end position="20"/>
    </location>
</feature>
<evidence type="ECO:0000256" key="11">
    <source>
        <dbReference type="SAM" id="Coils"/>
    </source>
</evidence>
<keyword evidence="4 9" id="KW-0547">Nucleotide-binding</keyword>
<dbReference type="Pfam" id="PF00579">
    <property type="entry name" value="tRNA-synt_1b"/>
    <property type="match status" value="1"/>
</dbReference>
<evidence type="ECO:0000313" key="12">
    <source>
        <dbReference type="EMBL" id="RVU29537.1"/>
    </source>
</evidence>
<dbReference type="SUPFAM" id="SSF52374">
    <property type="entry name" value="Nucleotidylyl transferase"/>
    <property type="match status" value="1"/>
</dbReference>
<feature type="short sequence motif" description="'KMSKS' region" evidence="9">
    <location>
        <begin position="203"/>
        <end position="207"/>
    </location>
</feature>
<feature type="binding site" evidence="9">
    <location>
        <position position="145"/>
    </location>
    <ligand>
        <name>L-tryptophan</name>
        <dbReference type="ChEBI" id="CHEBI:57912"/>
    </ligand>
</feature>
<evidence type="ECO:0000256" key="7">
    <source>
        <dbReference type="ARBA" id="ARBA00023146"/>
    </source>
</evidence>
<feature type="binding site" evidence="9">
    <location>
        <begin position="157"/>
        <end position="159"/>
    </location>
    <ligand>
        <name>ATP</name>
        <dbReference type="ChEBI" id="CHEBI:30616"/>
    </ligand>
</feature>
<feature type="binding site" evidence="9">
    <location>
        <begin position="19"/>
        <end position="20"/>
    </location>
    <ligand>
        <name>ATP</name>
        <dbReference type="ChEBI" id="CHEBI:30616"/>
    </ligand>
</feature>
<reference evidence="12 13" key="1">
    <citation type="submission" date="2019-01" db="EMBL/GenBank/DDBJ databases">
        <authorList>
            <person name="Chen W.-M."/>
        </authorList>
    </citation>
    <scope>NUCLEOTIDE SEQUENCE [LARGE SCALE GENOMIC DNA]</scope>
    <source>
        <strain evidence="12 13">HPM-16</strain>
    </source>
</reference>
<organism evidence="12 13">
    <name type="scientific">Neptunomonas marina</name>
    <dbReference type="NCBI Taxonomy" id="1815562"/>
    <lineage>
        <taxon>Bacteria</taxon>
        <taxon>Pseudomonadati</taxon>
        <taxon>Pseudomonadota</taxon>
        <taxon>Gammaproteobacteria</taxon>
        <taxon>Oceanospirillales</taxon>
        <taxon>Oceanospirillaceae</taxon>
        <taxon>Neptunomonas</taxon>
    </lineage>
</organism>
<dbReference type="Gene3D" id="3.40.50.620">
    <property type="entry name" value="HUPs"/>
    <property type="match status" value="1"/>
</dbReference>